<dbReference type="Proteomes" id="UP001524478">
    <property type="component" value="Unassembled WGS sequence"/>
</dbReference>
<organism evidence="1 2">
    <name type="scientific">Tissierella carlieri</name>
    <dbReference type="NCBI Taxonomy" id="689904"/>
    <lineage>
        <taxon>Bacteria</taxon>
        <taxon>Bacillati</taxon>
        <taxon>Bacillota</taxon>
        <taxon>Tissierellia</taxon>
        <taxon>Tissierellales</taxon>
        <taxon>Tissierellaceae</taxon>
        <taxon>Tissierella</taxon>
    </lineage>
</organism>
<sequence length="80" mass="9586">MNNIDKHNRLQEECFSYRVSKDNKVFIYWHEKQVMILKGKESEKFLAKIEKADTLELQLIMAKITGNFKRGNEKINKVRK</sequence>
<evidence type="ECO:0000313" key="1">
    <source>
        <dbReference type="EMBL" id="MCQ4923598.1"/>
    </source>
</evidence>
<gene>
    <name evidence="1" type="ORF">NE686_10900</name>
</gene>
<accession>A0ABT1SAW5</accession>
<comment type="caution">
    <text evidence="1">The sequence shown here is derived from an EMBL/GenBank/DDBJ whole genome shotgun (WGS) entry which is preliminary data.</text>
</comment>
<dbReference type="EMBL" id="JANGAC010000007">
    <property type="protein sequence ID" value="MCQ4923598.1"/>
    <property type="molecule type" value="Genomic_DNA"/>
</dbReference>
<dbReference type="RefSeq" id="WP_256311536.1">
    <property type="nucleotide sequence ID" value="NZ_JANGAC010000007.1"/>
</dbReference>
<name>A0ABT1SAW5_9FIRM</name>
<protein>
    <submittedName>
        <fullName evidence="1">Uncharacterized protein</fullName>
    </submittedName>
</protein>
<proteinExistence type="predicted"/>
<evidence type="ECO:0000313" key="2">
    <source>
        <dbReference type="Proteomes" id="UP001524478"/>
    </source>
</evidence>
<keyword evidence="2" id="KW-1185">Reference proteome</keyword>
<reference evidence="1 2" key="1">
    <citation type="submission" date="2022-06" db="EMBL/GenBank/DDBJ databases">
        <title>Isolation of gut microbiota from human fecal samples.</title>
        <authorList>
            <person name="Pamer E.G."/>
            <person name="Barat B."/>
            <person name="Waligurski E."/>
            <person name="Medina S."/>
            <person name="Paddock L."/>
            <person name="Mostad J."/>
        </authorList>
    </citation>
    <scope>NUCLEOTIDE SEQUENCE [LARGE SCALE GENOMIC DNA]</scope>
    <source>
        <strain evidence="1 2">DFI.7.95</strain>
    </source>
</reference>